<evidence type="ECO:0000313" key="3">
    <source>
        <dbReference type="Proteomes" id="UP000016935"/>
    </source>
</evidence>
<dbReference type="STRING" id="671987.R0IKR8"/>
<dbReference type="RefSeq" id="XP_008027839.1">
    <property type="nucleotide sequence ID" value="XM_008029648.1"/>
</dbReference>
<sequence length="747" mass="84813">MPPQQPLPLSLFDGTTPGLSAVPGGMAPLIPDLSLYPGVGQTQYPDPFNLAYPPDPYYPFTQQPQYRTGYASVPVEQHDGAGQVGSVPESGPRRRTRESEDVAVQAAQKQKRSQWETDSEDDARIRKRYRGTRAADLSASPAPSRQHSLTSDDGSVSKPVRTTVVKPGQKPRKCEDKPWVRINNTTKGETTRTARINQQAEEGRKYRVKDLPFGDWESRHYAFDYSHNNDMHEFRKRTMSARQIHEYITQYPGDNLRIWIQPVASDSARRYASASHSHCRFEKCPMRKYTGKGTAEVGNYRVAFDEKHKIYGAGVVDPYDCVGYAHLYCMERFLDFAYICQIADVRVDQRVSMEKEPKGHFASAFGSKHHHEAALAKKFIDAARKGRLRETHEFAEYPVHDEYARGAPKPHERTLIYALYGMNIKHRAKSQMKQFILQRKIRPGSFPVHRGDMEVKLVDKKIERLPAFKEFMKEGSKKDFDYAAYYDEFHPEIKQRIAECVVLREQFIAEDEMGVTPKRPRARRRQSLDDSGERVTTRKQKKKKKYILVDSDSSEDEAPAHKHRSKKGRVVSQDDSDDDEFEEIGSQALSMPQSRASRRSLRQKPRIDYTEPQDVLWDISEEAPQTSDAPGYQPAARYADARTASCSHLFPENNDKAWDKVDLSSVAEDSAAPSLTPAEIDALVTAAHRRKSSTLSNGPWVSACRSPRSRRASVRRASFNVQPVSSSKEFRLNDPPSRVAGGRDGNV</sequence>
<evidence type="ECO:0000256" key="1">
    <source>
        <dbReference type="SAM" id="MobiDB-lite"/>
    </source>
</evidence>
<dbReference type="Proteomes" id="UP000016935">
    <property type="component" value="Unassembled WGS sequence"/>
</dbReference>
<gene>
    <name evidence="2" type="ORF">SETTUDRAFT_138124</name>
</gene>
<reference evidence="2 3" key="1">
    <citation type="journal article" date="2012" name="PLoS Pathog.">
        <title>Diverse lifestyles and strategies of plant pathogenesis encoded in the genomes of eighteen Dothideomycetes fungi.</title>
        <authorList>
            <person name="Ohm R.A."/>
            <person name="Feau N."/>
            <person name="Henrissat B."/>
            <person name="Schoch C.L."/>
            <person name="Horwitz B.A."/>
            <person name="Barry K.W."/>
            <person name="Condon B.J."/>
            <person name="Copeland A.C."/>
            <person name="Dhillon B."/>
            <person name="Glaser F."/>
            <person name="Hesse C.N."/>
            <person name="Kosti I."/>
            <person name="LaButti K."/>
            <person name="Lindquist E.A."/>
            <person name="Lucas S."/>
            <person name="Salamov A.A."/>
            <person name="Bradshaw R.E."/>
            <person name="Ciuffetti L."/>
            <person name="Hamelin R.C."/>
            <person name="Kema G.H.J."/>
            <person name="Lawrence C."/>
            <person name="Scott J.A."/>
            <person name="Spatafora J.W."/>
            <person name="Turgeon B.G."/>
            <person name="de Wit P.J.G.M."/>
            <person name="Zhong S."/>
            <person name="Goodwin S.B."/>
            <person name="Grigoriev I.V."/>
        </authorList>
    </citation>
    <scope>NUCLEOTIDE SEQUENCE [LARGE SCALE GENOMIC DNA]</scope>
    <source>
        <strain evidence="3">28A</strain>
    </source>
</reference>
<feature type="region of interest" description="Disordered" evidence="1">
    <location>
        <begin position="78"/>
        <end position="175"/>
    </location>
</feature>
<reference evidence="2 3" key="2">
    <citation type="journal article" date="2013" name="PLoS Genet.">
        <title>Comparative genome structure, secondary metabolite, and effector coding capacity across Cochliobolus pathogens.</title>
        <authorList>
            <person name="Condon B.J."/>
            <person name="Leng Y."/>
            <person name="Wu D."/>
            <person name="Bushley K.E."/>
            <person name="Ohm R.A."/>
            <person name="Otillar R."/>
            <person name="Martin J."/>
            <person name="Schackwitz W."/>
            <person name="Grimwood J."/>
            <person name="MohdZainudin N."/>
            <person name="Xue C."/>
            <person name="Wang R."/>
            <person name="Manning V.A."/>
            <person name="Dhillon B."/>
            <person name="Tu Z.J."/>
            <person name="Steffenson B.J."/>
            <person name="Salamov A."/>
            <person name="Sun H."/>
            <person name="Lowry S."/>
            <person name="LaButti K."/>
            <person name="Han J."/>
            <person name="Copeland A."/>
            <person name="Lindquist E."/>
            <person name="Barry K."/>
            <person name="Schmutz J."/>
            <person name="Baker S.E."/>
            <person name="Ciuffetti L.M."/>
            <person name="Grigoriev I.V."/>
            <person name="Zhong S."/>
            <person name="Turgeon B.G."/>
        </authorList>
    </citation>
    <scope>NUCLEOTIDE SEQUENCE [LARGE SCALE GENOMIC DNA]</scope>
    <source>
        <strain evidence="3">28A</strain>
    </source>
</reference>
<dbReference type="GeneID" id="19396447"/>
<evidence type="ECO:0000313" key="2">
    <source>
        <dbReference type="EMBL" id="EOA85461.1"/>
    </source>
</evidence>
<name>R0IKR8_EXST2</name>
<protein>
    <submittedName>
        <fullName evidence="2">Uncharacterized protein</fullName>
    </submittedName>
</protein>
<keyword evidence="3" id="KW-1185">Reference proteome</keyword>
<feature type="compositionally biased region" description="Acidic residues" evidence="1">
    <location>
        <begin position="574"/>
        <end position="583"/>
    </location>
</feature>
<feature type="region of interest" description="Disordered" evidence="1">
    <location>
        <begin position="514"/>
        <end position="607"/>
    </location>
</feature>
<dbReference type="AlphaFoldDB" id="R0IKR8"/>
<dbReference type="EMBL" id="KB908703">
    <property type="protein sequence ID" value="EOA85461.1"/>
    <property type="molecule type" value="Genomic_DNA"/>
</dbReference>
<feature type="compositionally biased region" description="Basic residues" evidence="1">
    <location>
        <begin position="537"/>
        <end position="546"/>
    </location>
</feature>
<accession>R0IKR8</accession>
<dbReference type="OrthoDB" id="5307331at2759"/>
<dbReference type="HOGENOM" id="CLU_014755_0_0_1"/>
<feature type="region of interest" description="Disordered" evidence="1">
    <location>
        <begin position="690"/>
        <end position="747"/>
    </location>
</feature>
<feature type="compositionally biased region" description="Basic and acidic residues" evidence="1">
    <location>
        <begin position="526"/>
        <end position="536"/>
    </location>
</feature>
<dbReference type="eggNOG" id="ENOG502SPRZ">
    <property type="taxonomic scope" value="Eukaryota"/>
</dbReference>
<feature type="compositionally biased region" description="Polar residues" evidence="1">
    <location>
        <begin position="141"/>
        <end position="154"/>
    </location>
</feature>
<organism evidence="2 3">
    <name type="scientific">Exserohilum turcicum (strain 28A)</name>
    <name type="common">Northern leaf blight fungus</name>
    <name type="synonym">Setosphaeria turcica</name>
    <dbReference type="NCBI Taxonomy" id="671987"/>
    <lineage>
        <taxon>Eukaryota</taxon>
        <taxon>Fungi</taxon>
        <taxon>Dikarya</taxon>
        <taxon>Ascomycota</taxon>
        <taxon>Pezizomycotina</taxon>
        <taxon>Dothideomycetes</taxon>
        <taxon>Pleosporomycetidae</taxon>
        <taxon>Pleosporales</taxon>
        <taxon>Pleosporineae</taxon>
        <taxon>Pleosporaceae</taxon>
        <taxon>Exserohilum</taxon>
    </lineage>
</organism>
<proteinExistence type="predicted"/>